<name>A0A9X2YWX3_9MYCO</name>
<evidence type="ECO:0000313" key="8">
    <source>
        <dbReference type="EMBL" id="MCV7419325.1"/>
    </source>
</evidence>
<dbReference type="PROSITE" id="PS00397">
    <property type="entry name" value="RECOMBINASES_1"/>
    <property type="match status" value="1"/>
</dbReference>
<dbReference type="InterPro" id="IPR036162">
    <property type="entry name" value="Resolvase-like_N_sf"/>
</dbReference>
<keyword evidence="9" id="KW-1185">Reference proteome</keyword>
<dbReference type="Pfam" id="PF00239">
    <property type="entry name" value="Resolvase"/>
    <property type="match status" value="1"/>
</dbReference>
<dbReference type="InterPro" id="IPR006119">
    <property type="entry name" value="Resolv_N"/>
</dbReference>
<dbReference type="SUPFAM" id="SSF53041">
    <property type="entry name" value="Resolvase-like"/>
    <property type="match status" value="1"/>
</dbReference>
<evidence type="ECO:0000259" key="7">
    <source>
        <dbReference type="PROSITE" id="PS51736"/>
    </source>
</evidence>
<dbReference type="FunFam" id="3.40.50.1390:FF:000001">
    <property type="entry name" value="DNA recombinase"/>
    <property type="match status" value="1"/>
</dbReference>
<dbReference type="PROSITE" id="PS51736">
    <property type="entry name" value="RECOMBINASES_3"/>
    <property type="match status" value="1"/>
</dbReference>
<comment type="caution">
    <text evidence="8">The sequence shown here is derived from an EMBL/GenBank/DDBJ whole genome shotgun (WGS) entry which is preliminary data.</text>
</comment>
<dbReference type="Proteomes" id="UP001141629">
    <property type="component" value="Unassembled WGS sequence"/>
</dbReference>
<feature type="active site" description="O-(5'-phospho-DNA)-serine intermediate" evidence="5 6">
    <location>
        <position position="10"/>
    </location>
</feature>
<comment type="similarity">
    <text evidence="1">Belongs to the site-specific recombinase resolvase family.</text>
</comment>
<dbReference type="EMBL" id="JACKVK010000001">
    <property type="protein sequence ID" value="MCV7419325.1"/>
    <property type="molecule type" value="Genomic_DNA"/>
</dbReference>
<dbReference type="Gene3D" id="1.10.10.60">
    <property type="entry name" value="Homeodomain-like"/>
    <property type="match status" value="1"/>
</dbReference>
<dbReference type="RefSeq" id="WP_263994082.1">
    <property type="nucleotide sequence ID" value="NZ_JACKVK010000001.1"/>
</dbReference>
<dbReference type="InterPro" id="IPR050639">
    <property type="entry name" value="SSR_resolvase"/>
</dbReference>
<dbReference type="InterPro" id="IPR009057">
    <property type="entry name" value="Homeodomain-like_sf"/>
</dbReference>
<evidence type="ECO:0000256" key="1">
    <source>
        <dbReference type="ARBA" id="ARBA00009913"/>
    </source>
</evidence>
<dbReference type="Gene3D" id="3.40.50.1390">
    <property type="entry name" value="Resolvase, N-terminal catalytic domain"/>
    <property type="match status" value="1"/>
</dbReference>
<dbReference type="GO" id="GO:0000150">
    <property type="term" value="F:DNA strand exchange activity"/>
    <property type="evidence" value="ECO:0007669"/>
    <property type="project" value="InterPro"/>
</dbReference>
<dbReference type="InterPro" id="IPR006118">
    <property type="entry name" value="Recombinase_CS"/>
</dbReference>
<evidence type="ECO:0000256" key="3">
    <source>
        <dbReference type="ARBA" id="ARBA00023125"/>
    </source>
</evidence>
<dbReference type="SMART" id="SM00857">
    <property type="entry name" value="Resolvase"/>
    <property type="match status" value="1"/>
</dbReference>
<dbReference type="InterPro" id="IPR006120">
    <property type="entry name" value="Resolvase_HTH_dom"/>
</dbReference>
<dbReference type="AlphaFoldDB" id="A0A9X2YWX3"/>
<dbReference type="GO" id="GO:0015074">
    <property type="term" value="P:DNA integration"/>
    <property type="evidence" value="ECO:0007669"/>
    <property type="project" value="UniProtKB-KW"/>
</dbReference>
<proteinExistence type="inferred from homology"/>
<evidence type="ECO:0000256" key="5">
    <source>
        <dbReference type="PIRSR" id="PIRSR606118-50"/>
    </source>
</evidence>
<keyword evidence="2" id="KW-0229">DNA integration</keyword>
<dbReference type="PANTHER" id="PTHR30461:SF2">
    <property type="entry name" value="SERINE RECOMBINASE PINE-RELATED"/>
    <property type="match status" value="1"/>
</dbReference>
<reference evidence="8" key="2">
    <citation type="journal article" date="2022" name="BMC Genomics">
        <title>Comparative genome analysis of mycobacteria focusing on tRNA and non-coding RNA.</title>
        <authorList>
            <person name="Behra P.R.K."/>
            <person name="Pettersson B.M.F."/>
            <person name="Ramesh M."/>
            <person name="Das S."/>
            <person name="Dasgupta S."/>
            <person name="Kirsebom L.A."/>
        </authorList>
    </citation>
    <scope>NUCLEOTIDE SEQUENCE</scope>
    <source>
        <strain evidence="8">DSM 44838</strain>
    </source>
</reference>
<dbReference type="GO" id="GO:0003677">
    <property type="term" value="F:DNA binding"/>
    <property type="evidence" value="ECO:0007669"/>
    <property type="project" value="UniProtKB-KW"/>
</dbReference>
<evidence type="ECO:0000256" key="6">
    <source>
        <dbReference type="PROSITE-ProRule" id="PRU10137"/>
    </source>
</evidence>
<evidence type="ECO:0000256" key="4">
    <source>
        <dbReference type="ARBA" id="ARBA00023172"/>
    </source>
</evidence>
<accession>A0A9X2YWX3</accession>
<dbReference type="Pfam" id="PF02796">
    <property type="entry name" value="HTH_7"/>
    <property type="match status" value="1"/>
</dbReference>
<dbReference type="CDD" id="cd00569">
    <property type="entry name" value="HTH_Hin_like"/>
    <property type="match status" value="1"/>
</dbReference>
<evidence type="ECO:0000313" key="9">
    <source>
        <dbReference type="Proteomes" id="UP001141629"/>
    </source>
</evidence>
<gene>
    <name evidence="8" type="ORF">H7K45_02115</name>
</gene>
<dbReference type="PANTHER" id="PTHR30461">
    <property type="entry name" value="DNA-INVERTASE FROM LAMBDOID PROPHAGE"/>
    <property type="match status" value="1"/>
</dbReference>
<keyword evidence="4" id="KW-0233">DNA recombination</keyword>
<organism evidence="8 9">
    <name type="scientific">Mycobacterium yunnanensis</name>
    <dbReference type="NCBI Taxonomy" id="368477"/>
    <lineage>
        <taxon>Bacteria</taxon>
        <taxon>Bacillati</taxon>
        <taxon>Actinomycetota</taxon>
        <taxon>Actinomycetes</taxon>
        <taxon>Mycobacteriales</taxon>
        <taxon>Mycobacteriaceae</taxon>
        <taxon>Mycobacterium</taxon>
    </lineage>
</organism>
<protein>
    <submittedName>
        <fullName evidence="8">Recombinase family protein</fullName>
    </submittedName>
</protein>
<dbReference type="SUPFAM" id="SSF46689">
    <property type="entry name" value="Homeodomain-like"/>
    <property type="match status" value="1"/>
</dbReference>
<dbReference type="CDD" id="cd03768">
    <property type="entry name" value="SR_ResInv"/>
    <property type="match status" value="1"/>
</dbReference>
<evidence type="ECO:0000256" key="2">
    <source>
        <dbReference type="ARBA" id="ARBA00022908"/>
    </source>
</evidence>
<sequence length="194" mass="20737">MAGIGYARVSTSDQNLSLQLDALREAGVERVFSDQGVSGSTSTRPGLDACLDHLRAGDVLTVWKLDRLGRNTQQVLAVVEELTSREVGFRSITEGLHTDGPMGKAMLTIMAAFAQLERDTMIERTRAGLAAAAANGRKGGRPRKVDNADAARAQSLREKGITATDVAKIIGVSRATVYRLLAERADATARVTID</sequence>
<feature type="domain" description="Resolvase/invertase-type recombinase catalytic" evidence="7">
    <location>
        <begin position="2"/>
        <end position="136"/>
    </location>
</feature>
<keyword evidence="3" id="KW-0238">DNA-binding</keyword>
<reference evidence="8" key="1">
    <citation type="submission" date="2020-07" db="EMBL/GenBank/DDBJ databases">
        <authorList>
            <person name="Pettersson B.M.F."/>
            <person name="Behra P.R.K."/>
            <person name="Ramesh M."/>
            <person name="Das S."/>
            <person name="Dasgupta S."/>
            <person name="Kirsebom L.A."/>
        </authorList>
    </citation>
    <scope>NUCLEOTIDE SEQUENCE</scope>
    <source>
        <strain evidence="8">DSM 44838</strain>
    </source>
</reference>